<dbReference type="EC" id="2.7.4.9" evidence="2 11"/>
<evidence type="ECO:0000313" key="13">
    <source>
        <dbReference type="EMBL" id="TLQ49002.1"/>
    </source>
</evidence>
<dbReference type="Gene3D" id="3.40.50.300">
    <property type="entry name" value="P-loop containing nucleotide triphosphate hydrolases"/>
    <property type="match status" value="1"/>
</dbReference>
<comment type="function">
    <text evidence="10 11">Phosphorylation of dTMP to form dTDP in both de novo and salvage pathways of dTTP synthesis.</text>
</comment>
<keyword evidence="6 11" id="KW-0547">Nucleotide-binding</keyword>
<evidence type="ECO:0000313" key="14">
    <source>
        <dbReference type="Proteomes" id="UP000306420"/>
    </source>
</evidence>
<keyword evidence="4 11" id="KW-0808">Transferase</keyword>
<comment type="caution">
    <text evidence="13">The sequence shown here is derived from an EMBL/GenBank/DDBJ whole genome shotgun (WGS) entry which is preliminary data.</text>
</comment>
<keyword evidence="7 11" id="KW-0418">Kinase</keyword>
<dbReference type="InterPro" id="IPR027417">
    <property type="entry name" value="P-loop_NTPase"/>
</dbReference>
<keyword evidence="8 11" id="KW-0067">ATP-binding</keyword>
<evidence type="ECO:0000259" key="12">
    <source>
        <dbReference type="Pfam" id="PF02223"/>
    </source>
</evidence>
<evidence type="ECO:0000256" key="9">
    <source>
        <dbReference type="ARBA" id="ARBA00048743"/>
    </source>
</evidence>
<dbReference type="PANTHER" id="PTHR10344">
    <property type="entry name" value="THYMIDYLATE KINASE"/>
    <property type="match status" value="1"/>
</dbReference>
<evidence type="ECO:0000256" key="8">
    <source>
        <dbReference type="ARBA" id="ARBA00022840"/>
    </source>
</evidence>
<dbReference type="InterPro" id="IPR018094">
    <property type="entry name" value="Thymidylate_kinase"/>
</dbReference>
<dbReference type="PROSITE" id="PS01331">
    <property type="entry name" value="THYMIDYLATE_KINASE"/>
    <property type="match status" value="1"/>
</dbReference>
<dbReference type="GO" id="GO:0005829">
    <property type="term" value="C:cytosol"/>
    <property type="evidence" value="ECO:0007669"/>
    <property type="project" value="TreeGrafter"/>
</dbReference>
<dbReference type="PANTHER" id="PTHR10344:SF4">
    <property type="entry name" value="UMP-CMP KINASE 2, MITOCHONDRIAL"/>
    <property type="match status" value="1"/>
</dbReference>
<dbReference type="NCBIfam" id="TIGR00041">
    <property type="entry name" value="DTMP_kinase"/>
    <property type="match status" value="1"/>
</dbReference>
<evidence type="ECO:0000256" key="7">
    <source>
        <dbReference type="ARBA" id="ARBA00022777"/>
    </source>
</evidence>
<dbReference type="GO" id="GO:0006227">
    <property type="term" value="P:dUDP biosynthetic process"/>
    <property type="evidence" value="ECO:0007669"/>
    <property type="project" value="TreeGrafter"/>
</dbReference>
<dbReference type="OrthoDB" id="9774907at2"/>
<dbReference type="InterPro" id="IPR018095">
    <property type="entry name" value="Thymidylate_kin_CS"/>
</dbReference>
<evidence type="ECO:0000256" key="6">
    <source>
        <dbReference type="ARBA" id="ARBA00022741"/>
    </source>
</evidence>
<evidence type="ECO:0000256" key="3">
    <source>
        <dbReference type="ARBA" id="ARBA00017144"/>
    </source>
</evidence>
<dbReference type="GO" id="GO:0004798">
    <property type="term" value="F:dTMP kinase activity"/>
    <property type="evidence" value="ECO:0007669"/>
    <property type="project" value="UniProtKB-UniRule"/>
</dbReference>
<dbReference type="HAMAP" id="MF_00165">
    <property type="entry name" value="Thymidylate_kinase"/>
    <property type="match status" value="1"/>
</dbReference>
<dbReference type="InterPro" id="IPR039430">
    <property type="entry name" value="Thymidylate_kin-like_dom"/>
</dbReference>
<dbReference type="SUPFAM" id="SSF52540">
    <property type="entry name" value="P-loop containing nucleoside triphosphate hydrolases"/>
    <property type="match status" value="1"/>
</dbReference>
<evidence type="ECO:0000256" key="1">
    <source>
        <dbReference type="ARBA" id="ARBA00009776"/>
    </source>
</evidence>
<dbReference type="FunFam" id="3.40.50.300:FF:000225">
    <property type="entry name" value="Thymidylate kinase"/>
    <property type="match status" value="1"/>
</dbReference>
<dbReference type="CDD" id="cd01672">
    <property type="entry name" value="TMPK"/>
    <property type="match status" value="1"/>
</dbReference>
<organism evidence="13 14">
    <name type="scientific">Ruoffia tabacinasalis</name>
    <dbReference type="NCBI Taxonomy" id="87458"/>
    <lineage>
        <taxon>Bacteria</taxon>
        <taxon>Bacillati</taxon>
        <taxon>Bacillota</taxon>
        <taxon>Bacilli</taxon>
        <taxon>Lactobacillales</taxon>
        <taxon>Aerococcaceae</taxon>
        <taxon>Ruoffia</taxon>
    </lineage>
</organism>
<feature type="binding site" evidence="11">
    <location>
        <begin position="11"/>
        <end position="18"/>
    </location>
    <ligand>
        <name>ATP</name>
        <dbReference type="ChEBI" id="CHEBI:30616"/>
    </ligand>
</feature>
<accession>A0A5R9EF54</accession>
<evidence type="ECO:0000256" key="2">
    <source>
        <dbReference type="ARBA" id="ARBA00012980"/>
    </source>
</evidence>
<keyword evidence="5 11" id="KW-0545">Nucleotide biosynthesis</keyword>
<evidence type="ECO:0000256" key="10">
    <source>
        <dbReference type="ARBA" id="ARBA00057735"/>
    </source>
</evidence>
<dbReference type="RefSeq" id="WP_138403896.1">
    <property type="nucleotide sequence ID" value="NZ_JBQKLU010000007.1"/>
</dbReference>
<reference evidence="13 14" key="1">
    <citation type="submission" date="2019-05" db="EMBL/GenBank/DDBJ databases">
        <title>The metagenome of a microbial culture collection derived from dairy environment covers the genomic content of the human microbiome.</title>
        <authorList>
            <person name="Roder T."/>
            <person name="Wuthrich D."/>
            <person name="Sattari Z."/>
            <person name="Von Ah U."/>
            <person name="Bar C."/>
            <person name="Ronchi F."/>
            <person name="Macpherson A.J."/>
            <person name="Ganal-Vonarburg S.C."/>
            <person name="Bruggmann R."/>
            <person name="Vergeres G."/>
        </authorList>
    </citation>
    <scope>NUCLEOTIDE SEQUENCE [LARGE SCALE GENOMIC DNA]</scope>
    <source>
        <strain evidence="13 14">FAM 24227</strain>
    </source>
</reference>
<proteinExistence type="inferred from homology"/>
<dbReference type="GO" id="GO:0006233">
    <property type="term" value="P:dTDP biosynthetic process"/>
    <property type="evidence" value="ECO:0007669"/>
    <property type="project" value="InterPro"/>
</dbReference>
<dbReference type="Proteomes" id="UP000306420">
    <property type="component" value="Unassembled WGS sequence"/>
</dbReference>
<comment type="similarity">
    <text evidence="1 11">Belongs to the thymidylate kinase family.</text>
</comment>
<feature type="domain" description="Thymidylate kinase-like" evidence="12">
    <location>
        <begin position="9"/>
        <end position="199"/>
    </location>
</feature>
<evidence type="ECO:0000256" key="5">
    <source>
        <dbReference type="ARBA" id="ARBA00022727"/>
    </source>
</evidence>
<name>A0A5R9EF54_9LACT</name>
<dbReference type="EMBL" id="VBSP01000005">
    <property type="protein sequence ID" value="TLQ49002.1"/>
    <property type="molecule type" value="Genomic_DNA"/>
</dbReference>
<evidence type="ECO:0000256" key="11">
    <source>
        <dbReference type="HAMAP-Rule" id="MF_00165"/>
    </source>
</evidence>
<sequence>MTKGKFISLEGPDGSGKTSVVRALKEMLEASGYDVLTTREPGGSPIAERIREVILDVDNTAMDARTEALLFAASRRQHLIETILPALEKGQIVITDRFVDSSIAYQGIARGIPVEDIWAINKFGIEDHMPDLTLLIDVPAEVGLERIYKARGQRQFDRLDQESIDFHQMVREAFLNFEKENERIILVNGNQSVEKVAQECITVLKDKELIE</sequence>
<evidence type="ECO:0000256" key="4">
    <source>
        <dbReference type="ARBA" id="ARBA00022679"/>
    </source>
</evidence>
<comment type="catalytic activity">
    <reaction evidence="9 11">
        <text>dTMP + ATP = dTDP + ADP</text>
        <dbReference type="Rhea" id="RHEA:13517"/>
        <dbReference type="ChEBI" id="CHEBI:30616"/>
        <dbReference type="ChEBI" id="CHEBI:58369"/>
        <dbReference type="ChEBI" id="CHEBI:63528"/>
        <dbReference type="ChEBI" id="CHEBI:456216"/>
        <dbReference type="EC" id="2.7.4.9"/>
    </reaction>
</comment>
<dbReference type="GO" id="GO:0005524">
    <property type="term" value="F:ATP binding"/>
    <property type="evidence" value="ECO:0007669"/>
    <property type="project" value="UniProtKB-UniRule"/>
</dbReference>
<dbReference type="Pfam" id="PF02223">
    <property type="entry name" value="Thymidylate_kin"/>
    <property type="match status" value="1"/>
</dbReference>
<dbReference type="GO" id="GO:0006235">
    <property type="term" value="P:dTTP biosynthetic process"/>
    <property type="evidence" value="ECO:0007669"/>
    <property type="project" value="UniProtKB-UniRule"/>
</dbReference>
<protein>
    <recommendedName>
        <fullName evidence="3 11">Thymidylate kinase</fullName>
        <ecNumber evidence="2 11">2.7.4.9</ecNumber>
    </recommendedName>
    <alternativeName>
        <fullName evidence="11">dTMP kinase</fullName>
    </alternativeName>
</protein>
<dbReference type="AlphaFoldDB" id="A0A5R9EF54"/>
<gene>
    <name evidence="11" type="primary">tmk</name>
    <name evidence="13" type="ORF">FEZ33_02920</name>
</gene>